<keyword evidence="1 5" id="KW-1003">Cell membrane</keyword>
<evidence type="ECO:0000313" key="7">
    <source>
        <dbReference type="Proteomes" id="UP001065593"/>
    </source>
</evidence>
<keyword evidence="2 5" id="KW-0812">Transmembrane</keyword>
<keyword evidence="4 5" id="KW-0472">Membrane</keyword>
<reference evidence="6" key="1">
    <citation type="submission" date="2022-08" db="EMBL/GenBank/DDBJ databases">
        <title>Draft genome sequence of Lysinibacillus sp. strain KH24.</title>
        <authorList>
            <person name="Kanbe H."/>
            <person name="Itoh H."/>
        </authorList>
    </citation>
    <scope>NUCLEOTIDE SEQUENCE</scope>
    <source>
        <strain evidence="6">KH24</strain>
    </source>
</reference>
<dbReference type="HAMAP" id="MF_01502">
    <property type="entry name" value="UPF0295"/>
    <property type="match status" value="1"/>
</dbReference>
<accession>A0ABQ5NPW4</accession>
<evidence type="ECO:0000256" key="5">
    <source>
        <dbReference type="HAMAP-Rule" id="MF_01502"/>
    </source>
</evidence>
<dbReference type="EMBL" id="BRZA01000008">
    <property type="protein sequence ID" value="GLC90275.1"/>
    <property type="molecule type" value="Genomic_DNA"/>
</dbReference>
<dbReference type="Proteomes" id="UP001065593">
    <property type="component" value="Unassembled WGS sequence"/>
</dbReference>
<sequence>MKPYKNKINKIRSFALALIFIGFVVMYGGIFFKNHPVLVLIFMTLGVLCIIGSTVVYAWIGLLSTRAVQVECPNCHKHTKVLGRVDMCMYCNEPLTLDPTLEGKEFDQSYNTKKKNS</sequence>
<keyword evidence="7" id="KW-1185">Reference proteome</keyword>
<proteinExistence type="inferred from homology"/>
<comment type="similarity">
    <text evidence="5">Belongs to the UPF0295 family.</text>
</comment>
<dbReference type="InterPro" id="IPR020912">
    <property type="entry name" value="UPF0295"/>
</dbReference>
<evidence type="ECO:0000256" key="2">
    <source>
        <dbReference type="ARBA" id="ARBA00022692"/>
    </source>
</evidence>
<evidence type="ECO:0000313" key="6">
    <source>
        <dbReference type="EMBL" id="GLC90275.1"/>
    </source>
</evidence>
<name>A0ABQ5NPW4_9BACI</name>
<feature type="transmembrane region" description="Helical" evidence="5">
    <location>
        <begin position="12"/>
        <end position="32"/>
    </location>
</feature>
<protein>
    <recommendedName>
        <fullName evidence="5">UPF0295 protein LYSBPC_34020</fullName>
    </recommendedName>
</protein>
<comment type="caution">
    <text evidence="6">The sequence shown here is derived from an EMBL/GenBank/DDBJ whole genome shotgun (WGS) entry which is preliminary data.</text>
</comment>
<evidence type="ECO:0000256" key="1">
    <source>
        <dbReference type="ARBA" id="ARBA00022475"/>
    </source>
</evidence>
<gene>
    <name evidence="6" type="primary">ygzB</name>
    <name evidence="6" type="ORF">LYSBPC_34020</name>
</gene>
<organism evidence="6 7">
    <name type="scientific">Lysinibacillus piscis</name>
    <dbReference type="NCBI Taxonomy" id="2518931"/>
    <lineage>
        <taxon>Bacteria</taxon>
        <taxon>Bacillati</taxon>
        <taxon>Bacillota</taxon>
        <taxon>Bacilli</taxon>
        <taxon>Bacillales</taxon>
        <taxon>Bacillaceae</taxon>
        <taxon>Lysinibacillus</taxon>
    </lineage>
</organism>
<dbReference type="RefSeq" id="WP_264990189.1">
    <property type="nucleotide sequence ID" value="NZ_BRZA01000008.1"/>
</dbReference>
<feature type="transmembrane region" description="Helical" evidence="5">
    <location>
        <begin position="38"/>
        <end position="60"/>
    </location>
</feature>
<dbReference type="Pfam" id="PF11023">
    <property type="entry name" value="DUF2614"/>
    <property type="match status" value="1"/>
</dbReference>
<dbReference type="NCBIfam" id="NF002796">
    <property type="entry name" value="PRK02935.1"/>
    <property type="match status" value="1"/>
</dbReference>
<evidence type="ECO:0000256" key="3">
    <source>
        <dbReference type="ARBA" id="ARBA00022989"/>
    </source>
</evidence>
<evidence type="ECO:0000256" key="4">
    <source>
        <dbReference type="ARBA" id="ARBA00023136"/>
    </source>
</evidence>
<keyword evidence="3 5" id="KW-1133">Transmembrane helix</keyword>
<comment type="subcellular location">
    <subcellularLocation>
        <location evidence="5">Cell membrane</location>
        <topology evidence="5">Multi-pass membrane protein</topology>
    </subcellularLocation>
</comment>